<accession>X0T0W8</accession>
<proteinExistence type="predicted"/>
<dbReference type="AlphaFoldDB" id="X0T0W8"/>
<sequence>PDFRSTDVVQRRLTEEFVTIPRINYVARRGGREDIIKRQPDTLPSVTAGQSLAAFHGDPGIAYHEKTHMWEDDHLYSKYFGSQTTAKHILFTYSLLKSVENKKLSLINKSKTAGILEVEKAQLDFFRKRGSTFLMSSAVARCLEIILNKPIPNYFNLVFKSNLSPDIAINQWSSIIEAASGFTAPLAEGLADGFRTRGKVEEAIKIFQSLLVSTRETNKEIYLRFAEQVN</sequence>
<comment type="caution">
    <text evidence="1">The sequence shown here is derived from an EMBL/GenBank/DDBJ whole genome shotgun (WGS) entry which is preliminary data.</text>
</comment>
<reference evidence="1" key="1">
    <citation type="journal article" date="2014" name="Front. Microbiol.">
        <title>High frequency of phylogenetically diverse reductive dehalogenase-homologous genes in deep subseafloor sedimentary metagenomes.</title>
        <authorList>
            <person name="Kawai M."/>
            <person name="Futagami T."/>
            <person name="Toyoda A."/>
            <person name="Takaki Y."/>
            <person name="Nishi S."/>
            <person name="Hori S."/>
            <person name="Arai W."/>
            <person name="Tsubouchi T."/>
            <person name="Morono Y."/>
            <person name="Uchiyama I."/>
            <person name="Ito T."/>
            <person name="Fujiyama A."/>
            <person name="Inagaki F."/>
            <person name="Takami H."/>
        </authorList>
    </citation>
    <scope>NUCLEOTIDE SEQUENCE</scope>
    <source>
        <strain evidence="1">Expedition CK06-06</strain>
    </source>
</reference>
<protein>
    <submittedName>
        <fullName evidence="1">Uncharacterized protein</fullName>
    </submittedName>
</protein>
<organism evidence="1">
    <name type="scientific">marine sediment metagenome</name>
    <dbReference type="NCBI Taxonomy" id="412755"/>
    <lineage>
        <taxon>unclassified sequences</taxon>
        <taxon>metagenomes</taxon>
        <taxon>ecological metagenomes</taxon>
    </lineage>
</organism>
<dbReference type="EMBL" id="BARS01015067">
    <property type="protein sequence ID" value="GAF86899.1"/>
    <property type="molecule type" value="Genomic_DNA"/>
</dbReference>
<name>X0T0W8_9ZZZZ</name>
<feature type="non-terminal residue" evidence="1">
    <location>
        <position position="1"/>
    </location>
</feature>
<evidence type="ECO:0000313" key="1">
    <source>
        <dbReference type="EMBL" id="GAF86899.1"/>
    </source>
</evidence>
<gene>
    <name evidence="1" type="ORF">S01H1_25011</name>
</gene>